<protein>
    <recommendedName>
        <fullName evidence="9">Peptidase A1 domain-containing protein</fullName>
    </recommendedName>
</protein>
<feature type="region of interest" description="Disordered" evidence="8">
    <location>
        <begin position="1"/>
        <end position="22"/>
    </location>
</feature>
<dbReference type="OMA" id="FANLETC"/>
<evidence type="ECO:0000256" key="3">
    <source>
        <dbReference type="ARBA" id="ARBA00022729"/>
    </source>
</evidence>
<sequence>MGDNGDIGKLPEGVRKPGDGGGGEAIMAASSLSSLRSYYFSGSLRLGPIGQPTKIKSTPLLLNPHRPSLYFVNLVGVSVGKVNVAVPPGSFDFNPQTGAGTIVDSGTVITRFVSPAYMAIRDEFRRQVDAPSYSSLGAFDTCFTTNGGQPVTPSVTLHLAGLDLVLPVQNTLIHSSAMPLACLAMAAVPDNVNNVLNVIANYQQQNHRVLIDVANSRVGFARELCS</sequence>
<feature type="domain" description="Peptidase A1" evidence="9">
    <location>
        <begin position="1"/>
        <end position="221"/>
    </location>
</feature>
<dbReference type="InterPro" id="IPR032799">
    <property type="entry name" value="TAXi_C"/>
</dbReference>
<reference evidence="11" key="1">
    <citation type="journal article" date="2017" name="Nat. Commun.">
        <title>The asparagus genome sheds light on the origin and evolution of a young Y chromosome.</title>
        <authorList>
            <person name="Harkess A."/>
            <person name="Zhou J."/>
            <person name="Xu C."/>
            <person name="Bowers J.E."/>
            <person name="Van der Hulst R."/>
            <person name="Ayyampalayam S."/>
            <person name="Mercati F."/>
            <person name="Riccardi P."/>
            <person name="McKain M.R."/>
            <person name="Kakrana A."/>
            <person name="Tang H."/>
            <person name="Ray J."/>
            <person name="Groenendijk J."/>
            <person name="Arikit S."/>
            <person name="Mathioni S.M."/>
            <person name="Nakano M."/>
            <person name="Shan H."/>
            <person name="Telgmann-Rauber A."/>
            <person name="Kanno A."/>
            <person name="Yue Z."/>
            <person name="Chen H."/>
            <person name="Li W."/>
            <person name="Chen Y."/>
            <person name="Xu X."/>
            <person name="Zhang Y."/>
            <person name="Luo S."/>
            <person name="Chen H."/>
            <person name="Gao J."/>
            <person name="Mao Z."/>
            <person name="Pires J.C."/>
            <person name="Luo M."/>
            <person name="Kudrna D."/>
            <person name="Wing R.A."/>
            <person name="Meyers B.C."/>
            <person name="Yi K."/>
            <person name="Kong H."/>
            <person name="Lavrijsen P."/>
            <person name="Sunseri F."/>
            <person name="Falavigna A."/>
            <person name="Ye Y."/>
            <person name="Leebens-Mack J.H."/>
            <person name="Chen G."/>
        </authorList>
    </citation>
    <scope>NUCLEOTIDE SEQUENCE [LARGE SCALE GENOMIC DNA]</scope>
    <source>
        <strain evidence="11">cv. DH0086</strain>
    </source>
</reference>
<evidence type="ECO:0000256" key="7">
    <source>
        <dbReference type="ARBA" id="ARBA00023180"/>
    </source>
</evidence>
<dbReference type="GO" id="GO:0004190">
    <property type="term" value="F:aspartic-type endopeptidase activity"/>
    <property type="evidence" value="ECO:0007669"/>
    <property type="project" value="UniProtKB-KW"/>
</dbReference>
<dbReference type="Pfam" id="PF14541">
    <property type="entry name" value="TAXi_C"/>
    <property type="match status" value="1"/>
</dbReference>
<evidence type="ECO:0000313" key="10">
    <source>
        <dbReference type="EMBL" id="ONK75638.1"/>
    </source>
</evidence>
<evidence type="ECO:0000256" key="5">
    <source>
        <dbReference type="ARBA" id="ARBA00022801"/>
    </source>
</evidence>
<dbReference type="FunFam" id="2.40.70.10:FF:000022">
    <property type="entry name" value="Aspartyl protease AED3"/>
    <property type="match status" value="1"/>
</dbReference>
<dbReference type="InterPro" id="IPR021109">
    <property type="entry name" value="Peptidase_aspartic_dom_sf"/>
</dbReference>
<keyword evidence="3" id="KW-0732">Signal</keyword>
<dbReference type="InterPro" id="IPR001461">
    <property type="entry name" value="Aspartic_peptidase_A1"/>
</dbReference>
<keyword evidence="4" id="KW-0064">Aspartyl protease</keyword>
<dbReference type="PROSITE" id="PS51767">
    <property type="entry name" value="PEPTIDASE_A1"/>
    <property type="match status" value="1"/>
</dbReference>
<name>A0A5P1FB96_ASPOF</name>
<keyword evidence="2" id="KW-0645">Protease</keyword>
<dbReference type="PANTHER" id="PTHR13683">
    <property type="entry name" value="ASPARTYL PROTEASES"/>
    <property type="match status" value="1"/>
</dbReference>
<evidence type="ECO:0000256" key="4">
    <source>
        <dbReference type="ARBA" id="ARBA00022750"/>
    </source>
</evidence>
<keyword evidence="6" id="KW-1015">Disulfide bond</keyword>
<accession>A0A5P1FB96</accession>
<dbReference type="InterPro" id="IPR033121">
    <property type="entry name" value="PEPTIDASE_A1"/>
</dbReference>
<keyword evidence="7" id="KW-0325">Glycoprotein</keyword>
<dbReference type="PANTHER" id="PTHR13683:SF839">
    <property type="entry name" value="ASPARTYL PROTEASE AED3-LIKE"/>
    <property type="match status" value="1"/>
</dbReference>
<dbReference type="EMBL" id="CM007383">
    <property type="protein sequence ID" value="ONK75638.1"/>
    <property type="molecule type" value="Genomic_DNA"/>
</dbReference>
<evidence type="ECO:0000313" key="11">
    <source>
        <dbReference type="Proteomes" id="UP000243459"/>
    </source>
</evidence>
<dbReference type="GO" id="GO:0006508">
    <property type="term" value="P:proteolysis"/>
    <property type="evidence" value="ECO:0007669"/>
    <property type="project" value="UniProtKB-KW"/>
</dbReference>
<dbReference type="AlphaFoldDB" id="A0A5P1FB96"/>
<comment type="similarity">
    <text evidence="1">Belongs to the peptidase A1 family.</text>
</comment>
<dbReference type="SUPFAM" id="SSF50630">
    <property type="entry name" value="Acid proteases"/>
    <property type="match status" value="1"/>
</dbReference>
<dbReference type="Gramene" id="ONK75638">
    <property type="protein sequence ID" value="ONK75638"/>
    <property type="gene ID" value="A4U43_C03F18980"/>
</dbReference>
<dbReference type="Gene3D" id="2.40.70.10">
    <property type="entry name" value="Acid Proteases"/>
    <property type="match status" value="1"/>
</dbReference>
<keyword evidence="5" id="KW-0378">Hydrolase</keyword>
<organism evidence="10 11">
    <name type="scientific">Asparagus officinalis</name>
    <name type="common">Garden asparagus</name>
    <dbReference type="NCBI Taxonomy" id="4686"/>
    <lineage>
        <taxon>Eukaryota</taxon>
        <taxon>Viridiplantae</taxon>
        <taxon>Streptophyta</taxon>
        <taxon>Embryophyta</taxon>
        <taxon>Tracheophyta</taxon>
        <taxon>Spermatophyta</taxon>
        <taxon>Magnoliopsida</taxon>
        <taxon>Liliopsida</taxon>
        <taxon>Asparagales</taxon>
        <taxon>Asparagaceae</taxon>
        <taxon>Asparagoideae</taxon>
        <taxon>Asparagus</taxon>
    </lineage>
</organism>
<evidence type="ECO:0000259" key="9">
    <source>
        <dbReference type="PROSITE" id="PS51767"/>
    </source>
</evidence>
<proteinExistence type="inferred from homology"/>
<dbReference type="Proteomes" id="UP000243459">
    <property type="component" value="Chromosome 3"/>
</dbReference>
<evidence type="ECO:0000256" key="6">
    <source>
        <dbReference type="ARBA" id="ARBA00023157"/>
    </source>
</evidence>
<gene>
    <name evidence="10" type="ORF">A4U43_C03F18980</name>
</gene>
<evidence type="ECO:0000256" key="2">
    <source>
        <dbReference type="ARBA" id="ARBA00022670"/>
    </source>
</evidence>
<evidence type="ECO:0000256" key="8">
    <source>
        <dbReference type="SAM" id="MobiDB-lite"/>
    </source>
</evidence>
<dbReference type="GO" id="GO:0043067">
    <property type="term" value="P:regulation of programmed cell death"/>
    <property type="evidence" value="ECO:0007669"/>
    <property type="project" value="EnsemblPlants"/>
</dbReference>
<keyword evidence="11" id="KW-1185">Reference proteome</keyword>
<evidence type="ECO:0000256" key="1">
    <source>
        <dbReference type="ARBA" id="ARBA00007447"/>
    </source>
</evidence>